<name>A0A151GBA7_DRECN</name>
<evidence type="ECO:0000313" key="3">
    <source>
        <dbReference type="Proteomes" id="UP000076580"/>
    </source>
</evidence>
<feature type="region of interest" description="Disordered" evidence="1">
    <location>
        <begin position="1"/>
        <end position="37"/>
    </location>
</feature>
<organism evidence="2 3">
    <name type="scientific">Drechmeria coniospora</name>
    <name type="common">Nematophagous fungus</name>
    <name type="synonym">Meria coniospora</name>
    <dbReference type="NCBI Taxonomy" id="98403"/>
    <lineage>
        <taxon>Eukaryota</taxon>
        <taxon>Fungi</taxon>
        <taxon>Dikarya</taxon>
        <taxon>Ascomycota</taxon>
        <taxon>Pezizomycotina</taxon>
        <taxon>Sordariomycetes</taxon>
        <taxon>Hypocreomycetidae</taxon>
        <taxon>Hypocreales</taxon>
        <taxon>Ophiocordycipitaceae</taxon>
        <taxon>Drechmeria</taxon>
    </lineage>
</organism>
<keyword evidence="3" id="KW-1185">Reference proteome</keyword>
<dbReference type="AlphaFoldDB" id="A0A151GBA7"/>
<dbReference type="InParanoid" id="A0A151GBA7"/>
<proteinExistence type="predicted"/>
<protein>
    <submittedName>
        <fullName evidence="2">Uncharacterized protein</fullName>
    </submittedName>
</protein>
<dbReference type="Proteomes" id="UP000076580">
    <property type="component" value="Chromosome 03"/>
</dbReference>
<dbReference type="GeneID" id="63719007"/>
<reference evidence="2 3" key="1">
    <citation type="journal article" date="2016" name="Sci. Rep.">
        <title>Insights into Adaptations to a Near-Obligate Nematode Endoparasitic Lifestyle from the Finished Genome of Drechmeria coniospora.</title>
        <authorList>
            <person name="Zhang L."/>
            <person name="Zhou Z."/>
            <person name="Guo Q."/>
            <person name="Fokkens L."/>
            <person name="Miskei M."/>
            <person name="Pocsi I."/>
            <person name="Zhang W."/>
            <person name="Chen M."/>
            <person name="Wang L."/>
            <person name="Sun Y."/>
            <person name="Donzelli B.G."/>
            <person name="Gibson D.M."/>
            <person name="Nelson D.R."/>
            <person name="Luo J.G."/>
            <person name="Rep M."/>
            <person name="Liu H."/>
            <person name="Yang S."/>
            <person name="Wang J."/>
            <person name="Krasnoff S.B."/>
            <person name="Xu Y."/>
            <person name="Molnar I."/>
            <person name="Lin M."/>
        </authorList>
    </citation>
    <scope>NUCLEOTIDE SEQUENCE [LARGE SCALE GENOMIC DNA]</scope>
    <source>
        <strain evidence="2 3">ARSEF 6962</strain>
    </source>
</reference>
<evidence type="ECO:0000256" key="1">
    <source>
        <dbReference type="SAM" id="MobiDB-lite"/>
    </source>
</evidence>
<dbReference type="RefSeq" id="XP_040653758.1">
    <property type="nucleotide sequence ID" value="XM_040803654.1"/>
</dbReference>
<gene>
    <name evidence="2" type="ORF">DCS_06364</name>
</gene>
<accession>A0A151GBA7</accession>
<dbReference type="EMBL" id="LAYC01000003">
    <property type="protein sequence ID" value="KYK54406.1"/>
    <property type="molecule type" value="Genomic_DNA"/>
</dbReference>
<sequence length="79" mass="8740">MDSDKETGIQQTSPLRDRRQVRDGNGADGEDGQKGKVKWVSESLSLPREALFVTVVCMAQFCTRKLTDCIAPIARRTGN</sequence>
<comment type="caution">
    <text evidence="2">The sequence shown here is derived from an EMBL/GenBank/DDBJ whole genome shotgun (WGS) entry which is preliminary data.</text>
</comment>
<evidence type="ECO:0000313" key="2">
    <source>
        <dbReference type="EMBL" id="KYK54406.1"/>
    </source>
</evidence>